<accession>A0ABP7KA96</accession>
<gene>
    <name evidence="2" type="ORF">GCM10022381_12690</name>
</gene>
<dbReference type="RefSeq" id="WP_345063557.1">
    <property type="nucleotide sequence ID" value="NZ_BAABCN010000002.1"/>
</dbReference>
<feature type="transmembrane region" description="Helical" evidence="1">
    <location>
        <begin position="27"/>
        <end position="48"/>
    </location>
</feature>
<evidence type="ECO:0000313" key="3">
    <source>
        <dbReference type="Proteomes" id="UP001501803"/>
    </source>
</evidence>
<evidence type="ECO:0000256" key="1">
    <source>
        <dbReference type="SAM" id="Phobius"/>
    </source>
</evidence>
<keyword evidence="1" id="KW-0472">Membrane</keyword>
<reference evidence="3" key="1">
    <citation type="journal article" date="2019" name="Int. J. Syst. Evol. Microbiol.">
        <title>The Global Catalogue of Microorganisms (GCM) 10K type strain sequencing project: providing services to taxonomists for standard genome sequencing and annotation.</title>
        <authorList>
            <consortium name="The Broad Institute Genomics Platform"/>
            <consortium name="The Broad Institute Genome Sequencing Center for Infectious Disease"/>
            <person name="Wu L."/>
            <person name="Ma J."/>
        </authorList>
    </citation>
    <scope>NUCLEOTIDE SEQUENCE [LARGE SCALE GENOMIC DNA]</scope>
    <source>
        <strain evidence="3">JCM 17021</strain>
    </source>
</reference>
<dbReference type="EMBL" id="BAABCN010000002">
    <property type="protein sequence ID" value="GAA3871032.1"/>
    <property type="molecule type" value="Genomic_DNA"/>
</dbReference>
<protein>
    <submittedName>
        <fullName evidence="2">Uncharacterized protein</fullName>
    </submittedName>
</protein>
<sequence length="55" mass="6140">MMNALEILHLAENPGIFLDWGPFSIQIGNLVVIALMVVMFVLALFLPFPGGKRRK</sequence>
<evidence type="ECO:0000313" key="2">
    <source>
        <dbReference type="EMBL" id="GAA3871032.1"/>
    </source>
</evidence>
<name>A0ABP7KA96_9MICO</name>
<keyword evidence="1" id="KW-0812">Transmembrane</keyword>
<keyword evidence="3" id="KW-1185">Reference proteome</keyword>
<organism evidence="2 3">
    <name type="scientific">Leifsonia kafniensis</name>
    <dbReference type="NCBI Taxonomy" id="475957"/>
    <lineage>
        <taxon>Bacteria</taxon>
        <taxon>Bacillati</taxon>
        <taxon>Actinomycetota</taxon>
        <taxon>Actinomycetes</taxon>
        <taxon>Micrococcales</taxon>
        <taxon>Microbacteriaceae</taxon>
        <taxon>Leifsonia</taxon>
    </lineage>
</organism>
<comment type="caution">
    <text evidence="2">The sequence shown here is derived from an EMBL/GenBank/DDBJ whole genome shotgun (WGS) entry which is preliminary data.</text>
</comment>
<proteinExistence type="predicted"/>
<dbReference type="Proteomes" id="UP001501803">
    <property type="component" value="Unassembled WGS sequence"/>
</dbReference>
<keyword evidence="1" id="KW-1133">Transmembrane helix</keyword>